<dbReference type="CDD" id="cd07377">
    <property type="entry name" value="WHTH_GntR"/>
    <property type="match status" value="1"/>
</dbReference>
<dbReference type="PANTHER" id="PTHR44846:SF1">
    <property type="entry name" value="MANNOSYL-D-GLYCERATE TRANSPORT_METABOLISM SYSTEM REPRESSOR MNGR-RELATED"/>
    <property type="match status" value="1"/>
</dbReference>
<dbReference type="SMART" id="SM00866">
    <property type="entry name" value="UTRA"/>
    <property type="match status" value="1"/>
</dbReference>
<dbReference type="SUPFAM" id="SSF46785">
    <property type="entry name" value="Winged helix' DNA-binding domain"/>
    <property type="match status" value="1"/>
</dbReference>
<keyword evidence="6" id="KW-1185">Reference proteome</keyword>
<keyword evidence="1" id="KW-0805">Transcription regulation</keyword>
<dbReference type="GO" id="GO:0003700">
    <property type="term" value="F:DNA-binding transcription factor activity"/>
    <property type="evidence" value="ECO:0007669"/>
    <property type="project" value="InterPro"/>
</dbReference>
<dbReference type="GO" id="GO:0003677">
    <property type="term" value="F:DNA binding"/>
    <property type="evidence" value="ECO:0007669"/>
    <property type="project" value="UniProtKB-KW"/>
</dbReference>
<feature type="domain" description="HTH gntR-type" evidence="4">
    <location>
        <begin position="6"/>
        <end position="74"/>
    </location>
</feature>
<dbReference type="PANTHER" id="PTHR44846">
    <property type="entry name" value="MANNOSYL-D-GLYCERATE TRANSPORT/METABOLISM SYSTEM REPRESSOR MNGR-RELATED"/>
    <property type="match status" value="1"/>
</dbReference>
<dbReference type="InterPro" id="IPR000524">
    <property type="entry name" value="Tscrpt_reg_HTH_GntR"/>
</dbReference>
<dbReference type="AlphaFoldDB" id="Q0RGR4"/>
<dbReference type="InterPro" id="IPR050679">
    <property type="entry name" value="Bact_HTH_transcr_reg"/>
</dbReference>
<dbReference type="Pfam" id="PF07702">
    <property type="entry name" value="UTRA"/>
    <property type="match status" value="1"/>
</dbReference>
<reference evidence="5 6" key="1">
    <citation type="journal article" date="2007" name="Genome Res.">
        <title>Genome characteristics of facultatively symbiotic Frankia sp. strains reflect host range and host plant biogeography.</title>
        <authorList>
            <person name="Normand P."/>
            <person name="Lapierre P."/>
            <person name="Tisa L.S."/>
            <person name="Gogarten J.P."/>
            <person name="Alloisio N."/>
            <person name="Bagnarol E."/>
            <person name="Bassi C.A."/>
            <person name="Berry A.M."/>
            <person name="Bickhart D.M."/>
            <person name="Choisne N."/>
            <person name="Couloux A."/>
            <person name="Cournoyer B."/>
            <person name="Cruveiller S."/>
            <person name="Daubin V."/>
            <person name="Demange N."/>
            <person name="Francino M.P."/>
            <person name="Goltsman E."/>
            <person name="Huang Y."/>
            <person name="Kopp O.R."/>
            <person name="Labarre L."/>
            <person name="Lapidus A."/>
            <person name="Lavire C."/>
            <person name="Marechal J."/>
            <person name="Martinez M."/>
            <person name="Mastronunzio J.E."/>
            <person name="Mullin B.C."/>
            <person name="Niemann J."/>
            <person name="Pujic P."/>
            <person name="Rawnsley T."/>
            <person name="Rouy Z."/>
            <person name="Schenowitz C."/>
            <person name="Sellstedt A."/>
            <person name="Tavares F."/>
            <person name="Tomkins J.P."/>
            <person name="Vallenet D."/>
            <person name="Valverde C."/>
            <person name="Wall L.G."/>
            <person name="Wang Y."/>
            <person name="Medigue C."/>
            <person name="Benson D.R."/>
        </authorList>
    </citation>
    <scope>NUCLEOTIDE SEQUENCE [LARGE SCALE GENOMIC DNA]</scope>
    <source>
        <strain evidence="6">DSM 45986 / CECT 9034 / ACN14a</strain>
    </source>
</reference>
<dbReference type="InterPro" id="IPR028978">
    <property type="entry name" value="Chorismate_lyase_/UTRA_dom_sf"/>
</dbReference>
<dbReference type="GO" id="GO:0045892">
    <property type="term" value="P:negative regulation of DNA-templated transcription"/>
    <property type="evidence" value="ECO:0007669"/>
    <property type="project" value="TreeGrafter"/>
</dbReference>
<dbReference type="EMBL" id="CT573213">
    <property type="protein sequence ID" value="CAJ63322.1"/>
    <property type="molecule type" value="Genomic_DNA"/>
</dbReference>
<evidence type="ECO:0000256" key="2">
    <source>
        <dbReference type="ARBA" id="ARBA00023125"/>
    </source>
</evidence>
<name>Q0RGR4_FRAAA</name>
<accession>Q0RGR4</accession>
<dbReference type="HOGENOM" id="CLU_063236_4_1_11"/>
<dbReference type="InterPro" id="IPR036390">
    <property type="entry name" value="WH_DNA-bd_sf"/>
</dbReference>
<protein>
    <submittedName>
        <fullName evidence="5">Transcriptional regulator (GntR-family)</fullName>
    </submittedName>
</protein>
<dbReference type="Pfam" id="PF00392">
    <property type="entry name" value="GntR"/>
    <property type="match status" value="1"/>
</dbReference>
<dbReference type="InterPro" id="IPR011663">
    <property type="entry name" value="UTRA"/>
</dbReference>
<dbReference type="SUPFAM" id="SSF64288">
    <property type="entry name" value="Chorismate lyase-like"/>
    <property type="match status" value="1"/>
</dbReference>
<evidence type="ECO:0000313" key="5">
    <source>
        <dbReference type="EMBL" id="CAJ63322.1"/>
    </source>
</evidence>
<dbReference type="InterPro" id="IPR036388">
    <property type="entry name" value="WH-like_DNA-bd_sf"/>
</dbReference>
<dbReference type="eggNOG" id="COG2188">
    <property type="taxonomic scope" value="Bacteria"/>
</dbReference>
<dbReference type="KEGG" id="fal:FRAAL4680"/>
<organism evidence="5 6">
    <name type="scientific">Frankia alni (strain DSM 45986 / CECT 9034 / ACN14a)</name>
    <dbReference type="NCBI Taxonomy" id="326424"/>
    <lineage>
        <taxon>Bacteria</taxon>
        <taxon>Bacillati</taxon>
        <taxon>Actinomycetota</taxon>
        <taxon>Actinomycetes</taxon>
        <taxon>Frankiales</taxon>
        <taxon>Frankiaceae</taxon>
        <taxon>Frankia</taxon>
    </lineage>
</organism>
<dbReference type="SMART" id="SM00345">
    <property type="entry name" value="HTH_GNTR"/>
    <property type="match status" value="1"/>
</dbReference>
<dbReference type="Gene3D" id="3.40.1410.10">
    <property type="entry name" value="Chorismate lyase-like"/>
    <property type="match status" value="1"/>
</dbReference>
<sequence length="250" mass="27828">MPGSRVPRYLEIKSDLLDRIQRKEFTAGQALPSQASLSRHYSVTLMTLRQALHSLEKDGLIVQARGRGTFVTPGPAVLDLRSLNSLAADMRVQGVDLTTQVLTDGFRPMTRPAALALSREYGERALRLERLRKIGRRPVVHQVSWVPLPWAEQLRDVDFSQHSLYQSLRGRCSLLLATAEEDFQAKPMPRNTARAAGVPGGGVAMVAQRTTFDSAGTPIVYDRAVILNDALRVMARRTQHDIRLLWAANP</sequence>
<dbReference type="STRING" id="326424.FRAAL4680"/>
<evidence type="ECO:0000256" key="3">
    <source>
        <dbReference type="ARBA" id="ARBA00023163"/>
    </source>
</evidence>
<keyword evidence="3" id="KW-0804">Transcription</keyword>
<dbReference type="RefSeq" id="WP_011605796.1">
    <property type="nucleotide sequence ID" value="NC_008278.1"/>
</dbReference>
<dbReference type="Gene3D" id="1.10.10.10">
    <property type="entry name" value="Winged helix-like DNA-binding domain superfamily/Winged helix DNA-binding domain"/>
    <property type="match status" value="1"/>
</dbReference>
<proteinExistence type="predicted"/>
<dbReference type="Proteomes" id="UP000000657">
    <property type="component" value="Chromosome"/>
</dbReference>
<evidence type="ECO:0000313" key="6">
    <source>
        <dbReference type="Proteomes" id="UP000000657"/>
    </source>
</evidence>
<evidence type="ECO:0000259" key="4">
    <source>
        <dbReference type="PROSITE" id="PS50949"/>
    </source>
</evidence>
<dbReference type="PROSITE" id="PS50949">
    <property type="entry name" value="HTH_GNTR"/>
    <property type="match status" value="1"/>
</dbReference>
<keyword evidence="2" id="KW-0238">DNA-binding</keyword>
<gene>
    <name evidence="5" type="ordered locus">FRAAL4680</name>
</gene>
<evidence type="ECO:0000256" key="1">
    <source>
        <dbReference type="ARBA" id="ARBA00023015"/>
    </source>
</evidence>